<keyword evidence="1" id="KW-1133">Transmembrane helix</keyword>
<proteinExistence type="predicted"/>
<dbReference type="EMBL" id="CP003639">
    <property type="protein sequence ID" value="AFM41082.1"/>
    <property type="molecule type" value="Genomic_DNA"/>
</dbReference>
<dbReference type="AlphaFoldDB" id="I4D5K8"/>
<keyword evidence="1" id="KW-0812">Transmembrane</keyword>
<evidence type="ECO:0000313" key="2">
    <source>
        <dbReference type="EMBL" id="AFM41082.1"/>
    </source>
</evidence>
<sequence length="232" mass="25798">MRRWVVGTICSITIILVSLASMIQFSNGWTIGDYIFKFLNQPPWSNGSSGIHYSAIDSLLLLLIGAICLRFSLESAPEKLAKRLNIMTLILVLCWLPITYAGEQIVMRFSTGINAIGYDKGISTCNFKVGDDGRIIISAEINLTNHGRRPVTFHMEIKPPSANDDLKRFFGNGLVLKDNDNKMETFELNPGEARTFKIEAYANNSSGLHMSGSMGIPALVLFNEQDEKTFAR</sequence>
<dbReference type="KEGG" id="dai:Desaci_2114"/>
<feature type="transmembrane region" description="Helical" evidence="1">
    <location>
        <begin position="84"/>
        <end position="102"/>
    </location>
</feature>
<keyword evidence="1" id="KW-0472">Membrane</keyword>
<gene>
    <name evidence="2" type="ordered locus">Desaci_2114</name>
</gene>
<evidence type="ECO:0000256" key="1">
    <source>
        <dbReference type="SAM" id="Phobius"/>
    </source>
</evidence>
<keyword evidence="3" id="KW-1185">Reference proteome</keyword>
<dbReference type="eggNOG" id="ENOG5033D3J">
    <property type="taxonomic scope" value="Bacteria"/>
</dbReference>
<evidence type="ECO:0000313" key="3">
    <source>
        <dbReference type="Proteomes" id="UP000002892"/>
    </source>
</evidence>
<protein>
    <submittedName>
        <fullName evidence="2">Uncharacterized protein</fullName>
    </submittedName>
</protein>
<dbReference type="HOGENOM" id="CLU_1193249_0_0_9"/>
<dbReference type="RefSeq" id="WP_014827086.1">
    <property type="nucleotide sequence ID" value="NC_018068.1"/>
</dbReference>
<dbReference type="Proteomes" id="UP000002892">
    <property type="component" value="Chromosome"/>
</dbReference>
<reference evidence="2 3" key="1">
    <citation type="journal article" date="2012" name="J. Bacteriol.">
        <title>Complete genome sequences of Desulfosporosinus orientis DSM765T, Desulfosporosinus youngiae DSM17734T, Desulfosporosinus meridiei DSM13257T, and Desulfosporosinus acidiphilus DSM22704T.</title>
        <authorList>
            <person name="Pester M."/>
            <person name="Brambilla E."/>
            <person name="Alazard D."/>
            <person name="Rattei T."/>
            <person name="Weinmaier T."/>
            <person name="Han J."/>
            <person name="Lucas S."/>
            <person name="Lapidus A."/>
            <person name="Cheng J.F."/>
            <person name="Goodwin L."/>
            <person name="Pitluck S."/>
            <person name="Peters L."/>
            <person name="Ovchinnikova G."/>
            <person name="Teshima H."/>
            <person name="Detter J.C."/>
            <person name="Han C.S."/>
            <person name="Tapia R."/>
            <person name="Land M.L."/>
            <person name="Hauser L."/>
            <person name="Kyrpides N.C."/>
            <person name="Ivanova N.N."/>
            <person name="Pagani I."/>
            <person name="Huntmann M."/>
            <person name="Wei C.L."/>
            <person name="Davenport K.W."/>
            <person name="Daligault H."/>
            <person name="Chain P.S."/>
            <person name="Chen A."/>
            <person name="Mavromatis K."/>
            <person name="Markowitz V."/>
            <person name="Szeto E."/>
            <person name="Mikhailova N."/>
            <person name="Pati A."/>
            <person name="Wagner M."/>
            <person name="Woyke T."/>
            <person name="Ollivier B."/>
            <person name="Klenk H.P."/>
            <person name="Spring S."/>
            <person name="Loy A."/>
        </authorList>
    </citation>
    <scope>NUCLEOTIDE SEQUENCE [LARGE SCALE GENOMIC DNA]</scope>
    <source>
        <strain evidence="3">DSM 22704 / JCM 16185 / SJ4</strain>
    </source>
</reference>
<accession>I4D5K8</accession>
<organism evidence="2 3">
    <name type="scientific">Desulfosporosinus acidiphilus (strain DSM 22704 / JCM 16185 / SJ4)</name>
    <dbReference type="NCBI Taxonomy" id="646529"/>
    <lineage>
        <taxon>Bacteria</taxon>
        <taxon>Bacillati</taxon>
        <taxon>Bacillota</taxon>
        <taxon>Clostridia</taxon>
        <taxon>Eubacteriales</taxon>
        <taxon>Desulfitobacteriaceae</taxon>
        <taxon>Desulfosporosinus</taxon>
    </lineage>
</organism>
<dbReference type="OrthoDB" id="1795805at2"/>
<name>I4D5K8_DESAJ</name>
<feature type="transmembrane region" description="Helical" evidence="1">
    <location>
        <begin position="52"/>
        <end position="72"/>
    </location>
</feature>